<dbReference type="PANTHER" id="PTHR37947">
    <property type="entry name" value="BLL2462 PROTEIN"/>
    <property type="match status" value="1"/>
</dbReference>
<sequence>MTYLNNVRDFFVEVIDGRLNVLLLANSPHPDLAVWKSALLSQRNYEVDIRMASDMSLDQLKKYDLVILHQLPSVKNPIPTILNELDKKGTPRIFVAGYQTDLNALNQAQPFLNILAGGNRTPNDVTMVLNPSFNLFNLTDDIKTKLPAFSPLISPYGEYTAAPSAQVMSFQKIGSVDTQYPLIVMGEANDKRTCVIAGEGIWKWQLFDQLQNGSRDITYEVLNQICQYTSTKSDKRKFKVTSSKRLYTELEDISFQGELYNDSYELINTPEVSIRIKNKQGEEFDYTFNTSGQSYALEIGRFPEGNYSWTATTEVNGVKLTHDGKLVVQPIQLETLETTADHGLLRQLATMYGGSLVYADQISQLGDLILGDEHIKPILYSSTQTRPLIHLKWLCIILLAALSLEWFLRRYYGGY</sequence>
<proteinExistence type="predicted"/>
<dbReference type="Proteomes" id="UP000808337">
    <property type="component" value="Unassembled WGS sequence"/>
</dbReference>
<dbReference type="AlphaFoldDB" id="A0A9D7SSA8"/>
<evidence type="ECO:0000313" key="1">
    <source>
        <dbReference type="EMBL" id="MBK9982203.1"/>
    </source>
</evidence>
<reference evidence="1 2" key="1">
    <citation type="submission" date="2020-10" db="EMBL/GenBank/DDBJ databases">
        <title>Connecting structure to function with the recovery of over 1000 high-quality activated sludge metagenome-assembled genomes encoding full-length rRNA genes using long-read sequencing.</title>
        <authorList>
            <person name="Singleton C.M."/>
            <person name="Petriglieri F."/>
            <person name="Kristensen J.M."/>
            <person name="Kirkegaard R.H."/>
            <person name="Michaelsen T.Y."/>
            <person name="Andersen M.H."/>
            <person name="Karst S.M."/>
            <person name="Dueholm M.S."/>
            <person name="Nielsen P.H."/>
            <person name="Albertsen M."/>
        </authorList>
    </citation>
    <scope>NUCLEOTIDE SEQUENCE [LARGE SCALE GENOMIC DNA]</scope>
    <source>
        <strain evidence="1">Ribe_18-Q3-R11-54_MAXAC.273</strain>
    </source>
</reference>
<comment type="caution">
    <text evidence="1">The sequence shown here is derived from an EMBL/GenBank/DDBJ whole genome shotgun (WGS) entry which is preliminary data.</text>
</comment>
<name>A0A9D7SSA8_9BACT</name>
<dbReference type="PANTHER" id="PTHR37947:SF1">
    <property type="entry name" value="BLL2462 PROTEIN"/>
    <property type="match status" value="1"/>
</dbReference>
<accession>A0A9D7SSA8</accession>
<dbReference type="InterPro" id="IPR029062">
    <property type="entry name" value="Class_I_gatase-like"/>
</dbReference>
<organism evidence="1 2">
    <name type="scientific">Candidatus Opimibacter skivensis</name>
    <dbReference type="NCBI Taxonomy" id="2982028"/>
    <lineage>
        <taxon>Bacteria</taxon>
        <taxon>Pseudomonadati</taxon>
        <taxon>Bacteroidota</taxon>
        <taxon>Saprospiria</taxon>
        <taxon>Saprospirales</taxon>
        <taxon>Saprospiraceae</taxon>
        <taxon>Candidatus Opimibacter</taxon>
    </lineage>
</organism>
<protein>
    <submittedName>
        <fullName evidence="1">Uncharacterized protein</fullName>
    </submittedName>
</protein>
<evidence type="ECO:0000313" key="2">
    <source>
        <dbReference type="Proteomes" id="UP000808337"/>
    </source>
</evidence>
<gene>
    <name evidence="1" type="ORF">IPP15_07220</name>
</gene>
<dbReference type="SUPFAM" id="SSF52317">
    <property type="entry name" value="Class I glutamine amidotransferase-like"/>
    <property type="match status" value="1"/>
</dbReference>
<dbReference type="Gene3D" id="3.40.50.880">
    <property type="match status" value="1"/>
</dbReference>
<dbReference type="EMBL" id="JADKGY010000005">
    <property type="protein sequence ID" value="MBK9982203.1"/>
    <property type="molecule type" value="Genomic_DNA"/>
</dbReference>